<protein>
    <submittedName>
        <fullName evidence="1">Retrovirus-related Pol polyprotein from transposon TNT 1-94</fullName>
    </submittedName>
</protein>
<accession>A0A2P2Q495</accession>
<reference evidence="1" key="1">
    <citation type="submission" date="2018-02" db="EMBL/GenBank/DDBJ databases">
        <title>Rhizophora mucronata_Transcriptome.</title>
        <authorList>
            <person name="Meera S.P."/>
            <person name="Sreeshan A."/>
            <person name="Augustine A."/>
        </authorList>
    </citation>
    <scope>NUCLEOTIDE SEQUENCE</scope>
    <source>
        <tissue evidence="1">Leaf</tissue>
    </source>
</reference>
<dbReference type="AlphaFoldDB" id="A0A2P2Q495"/>
<name>A0A2P2Q495_RHIMU</name>
<proteinExistence type="predicted"/>
<sequence>MCELMCIYQLLCRIGIGNSTLIKVWYSVIIKLLFTLHQIQFFTRKLNISKLTITSFMKRFNKISFLPIMSQLENN</sequence>
<organism evidence="1">
    <name type="scientific">Rhizophora mucronata</name>
    <name type="common">Asiatic mangrove</name>
    <dbReference type="NCBI Taxonomy" id="61149"/>
    <lineage>
        <taxon>Eukaryota</taxon>
        <taxon>Viridiplantae</taxon>
        <taxon>Streptophyta</taxon>
        <taxon>Embryophyta</taxon>
        <taxon>Tracheophyta</taxon>
        <taxon>Spermatophyta</taxon>
        <taxon>Magnoliopsida</taxon>
        <taxon>eudicotyledons</taxon>
        <taxon>Gunneridae</taxon>
        <taxon>Pentapetalae</taxon>
        <taxon>rosids</taxon>
        <taxon>fabids</taxon>
        <taxon>Malpighiales</taxon>
        <taxon>Rhizophoraceae</taxon>
        <taxon>Rhizophora</taxon>
    </lineage>
</organism>
<evidence type="ECO:0000313" key="1">
    <source>
        <dbReference type="EMBL" id="MBX61792.1"/>
    </source>
</evidence>
<dbReference type="EMBL" id="GGEC01081308">
    <property type="protein sequence ID" value="MBX61792.1"/>
    <property type="molecule type" value="Transcribed_RNA"/>
</dbReference>